<evidence type="ECO:0000256" key="1">
    <source>
        <dbReference type="SAM" id="Phobius"/>
    </source>
</evidence>
<proteinExistence type="predicted"/>
<sequence>MGKYKIIHEDIENIDKEKIAKRTQLSLAAIVLMVVGVIAVIAGATFDDPNSSLPSTFFIVGAVIFIGGLVKFFVSRSCYVYLPTKSRLKLHTLYFDVHASDDVQSCLQMKRFDELANLKQQKDNGVKLEAMFSVDSEFAAVQVLEYVPYTFEAITPVMCFYGGEAKKLREALKV</sequence>
<dbReference type="AlphaFoldDB" id="A0A9D1UZ28"/>
<keyword evidence="1" id="KW-1133">Transmembrane helix</keyword>
<dbReference type="Proteomes" id="UP000824202">
    <property type="component" value="Unassembled WGS sequence"/>
</dbReference>
<evidence type="ECO:0000313" key="3">
    <source>
        <dbReference type="Proteomes" id="UP000824202"/>
    </source>
</evidence>
<feature type="transmembrane region" description="Helical" evidence="1">
    <location>
        <begin position="58"/>
        <end position="82"/>
    </location>
</feature>
<keyword evidence="1" id="KW-0472">Membrane</keyword>
<dbReference type="EMBL" id="DXFT01000056">
    <property type="protein sequence ID" value="HIX03019.1"/>
    <property type="molecule type" value="Genomic_DNA"/>
</dbReference>
<reference evidence="2" key="2">
    <citation type="submission" date="2021-04" db="EMBL/GenBank/DDBJ databases">
        <authorList>
            <person name="Gilroy R."/>
        </authorList>
    </citation>
    <scope>NUCLEOTIDE SEQUENCE</scope>
    <source>
        <strain evidence="2">23274</strain>
    </source>
</reference>
<accession>A0A9D1UZ28</accession>
<name>A0A9D1UZ28_9BACT</name>
<gene>
    <name evidence="2" type="ORF">H9863_02735</name>
</gene>
<comment type="caution">
    <text evidence="2">The sequence shown here is derived from an EMBL/GenBank/DDBJ whole genome shotgun (WGS) entry which is preliminary data.</text>
</comment>
<evidence type="ECO:0008006" key="4">
    <source>
        <dbReference type="Google" id="ProtNLM"/>
    </source>
</evidence>
<keyword evidence="1" id="KW-0812">Transmembrane</keyword>
<protein>
    <recommendedName>
        <fullName evidence="4">Transmembrane protein</fullName>
    </recommendedName>
</protein>
<reference evidence="2" key="1">
    <citation type="journal article" date="2021" name="PeerJ">
        <title>Extensive microbial diversity within the chicken gut microbiome revealed by metagenomics and culture.</title>
        <authorList>
            <person name="Gilroy R."/>
            <person name="Ravi A."/>
            <person name="Getino M."/>
            <person name="Pursley I."/>
            <person name="Horton D.L."/>
            <person name="Alikhan N.F."/>
            <person name="Baker D."/>
            <person name="Gharbi K."/>
            <person name="Hall N."/>
            <person name="Watson M."/>
            <person name="Adriaenssens E.M."/>
            <person name="Foster-Nyarko E."/>
            <person name="Jarju S."/>
            <person name="Secka A."/>
            <person name="Antonio M."/>
            <person name="Oren A."/>
            <person name="Chaudhuri R.R."/>
            <person name="La Ragione R."/>
            <person name="Hildebrand F."/>
            <person name="Pallen M.J."/>
        </authorList>
    </citation>
    <scope>NUCLEOTIDE SEQUENCE</scope>
    <source>
        <strain evidence="2">23274</strain>
    </source>
</reference>
<evidence type="ECO:0000313" key="2">
    <source>
        <dbReference type="EMBL" id="HIX03019.1"/>
    </source>
</evidence>
<feature type="transmembrane region" description="Helical" evidence="1">
    <location>
        <begin position="25"/>
        <end position="46"/>
    </location>
</feature>
<organism evidence="2 3">
    <name type="scientific">Candidatus Odoribacter faecigallinarum</name>
    <dbReference type="NCBI Taxonomy" id="2838706"/>
    <lineage>
        <taxon>Bacteria</taxon>
        <taxon>Pseudomonadati</taxon>
        <taxon>Bacteroidota</taxon>
        <taxon>Bacteroidia</taxon>
        <taxon>Bacteroidales</taxon>
        <taxon>Odoribacteraceae</taxon>
        <taxon>Odoribacter</taxon>
    </lineage>
</organism>